<keyword evidence="2" id="KW-1185">Reference proteome</keyword>
<reference evidence="1 2" key="1">
    <citation type="journal article" date="2012" name="J. Bacteriol.">
        <title>Complete genome sequence of the hyperthermophilic cellulolytic Crenarchaeon 'Thermogladius cellulolyticus' 1633.</title>
        <authorList>
            <person name="Mardanov A.V."/>
            <person name="Kochetkova T.V."/>
            <person name="Beletsky A.V."/>
            <person name="Bonch-Osmolovskaya E.A."/>
            <person name="Ravin N.V."/>
            <person name="Skryabin K.G."/>
        </authorList>
    </citation>
    <scope>NUCLEOTIDE SEQUENCE [LARGE SCALE GENOMIC DNA]</scope>
    <source>
        <strain evidence="2">DSM 22663 / VKM B-2946 / 1633</strain>
    </source>
</reference>
<dbReference type="KEGG" id="thg:TCELL_1035"/>
<evidence type="ECO:0000313" key="1">
    <source>
        <dbReference type="EMBL" id="AFK51458.1"/>
    </source>
</evidence>
<dbReference type="EMBL" id="CP003531">
    <property type="protein sequence ID" value="AFK51458.1"/>
    <property type="molecule type" value="Genomic_DNA"/>
</dbReference>
<name>I3TFC0_THEC1</name>
<protein>
    <submittedName>
        <fullName evidence="1">Uncharacterized protein</fullName>
    </submittedName>
</protein>
<organism evidence="1 2">
    <name type="scientific">Thermogladius calderae (strain DSM 22663 / VKM B-2946 / 1633)</name>
    <dbReference type="NCBI Taxonomy" id="1184251"/>
    <lineage>
        <taxon>Archaea</taxon>
        <taxon>Thermoproteota</taxon>
        <taxon>Thermoprotei</taxon>
        <taxon>Desulfurococcales</taxon>
        <taxon>Desulfurococcaceae</taxon>
        <taxon>Thermogladius</taxon>
    </lineage>
</organism>
<dbReference type="InParanoid" id="I3TFC0"/>
<proteinExistence type="predicted"/>
<gene>
    <name evidence="1" type="ordered locus">TCELL_1035</name>
</gene>
<dbReference type="HOGENOM" id="CLU_3057325_0_0_2"/>
<dbReference type="AlphaFoldDB" id="I3TFC0"/>
<evidence type="ECO:0000313" key="2">
    <source>
        <dbReference type="Proteomes" id="UP000005270"/>
    </source>
</evidence>
<dbReference type="STRING" id="1184251.TCELL_1035"/>
<accession>I3TFC0</accession>
<sequence>MHPHHYSRGGVDYAGGWTRACREAREDMRVETAASSTLIAAEPNPRLKALFKQ</sequence>
<dbReference type="Proteomes" id="UP000005270">
    <property type="component" value="Chromosome"/>
</dbReference>